<dbReference type="RefSeq" id="WP_008859089.1">
    <property type="nucleotide sequence ID" value="NZ_JH591187.1"/>
</dbReference>
<proteinExistence type="predicted"/>
<evidence type="ECO:0000313" key="1">
    <source>
        <dbReference type="EMBL" id="EHO63568.1"/>
    </source>
</evidence>
<reference evidence="1 2" key="1">
    <citation type="submission" date="2011-11" db="EMBL/GenBank/DDBJ databases">
        <title>The Genome Sequence of Dialister succinatiphilus YIT 11850.</title>
        <authorList>
            <consortium name="The Broad Institute Genome Sequencing Platform"/>
            <person name="Earl A."/>
            <person name="Ward D."/>
            <person name="Feldgarden M."/>
            <person name="Gevers D."/>
            <person name="Morotomi M."/>
            <person name="Young S.K."/>
            <person name="Zeng Q."/>
            <person name="Gargeya S."/>
            <person name="Fitzgerald M."/>
            <person name="Haas B."/>
            <person name="Abouelleil A."/>
            <person name="Alvarado L."/>
            <person name="Arachchi H.M."/>
            <person name="Berlin A."/>
            <person name="Brown A."/>
            <person name="Chapman S.B."/>
            <person name="Dunbar C."/>
            <person name="Gearin G."/>
            <person name="Goldberg J."/>
            <person name="Griggs A."/>
            <person name="Gujja S."/>
            <person name="Heiman D."/>
            <person name="Howarth C."/>
            <person name="Lui A."/>
            <person name="MacDonald P.J.P."/>
            <person name="Montmayeur A."/>
            <person name="Murphy C."/>
            <person name="Neiman D."/>
            <person name="Pearson M."/>
            <person name="Priest M."/>
            <person name="Roberts A."/>
            <person name="Saif S."/>
            <person name="Shea T."/>
            <person name="Sisk P."/>
            <person name="Stolte C."/>
            <person name="Sykes S."/>
            <person name="Wortman J."/>
            <person name="Nusbaum C."/>
            <person name="Birren B."/>
        </authorList>
    </citation>
    <scope>NUCLEOTIDE SEQUENCE [LARGE SCALE GENOMIC DNA]</scope>
    <source>
        <strain evidence="1 2">YIT 11850</strain>
    </source>
</reference>
<name>H1CYZ7_9FIRM</name>
<organism evidence="1 2">
    <name type="scientific">Dialister succinatiphilus YIT 11850</name>
    <dbReference type="NCBI Taxonomy" id="742743"/>
    <lineage>
        <taxon>Bacteria</taxon>
        <taxon>Bacillati</taxon>
        <taxon>Bacillota</taxon>
        <taxon>Negativicutes</taxon>
        <taxon>Veillonellales</taxon>
        <taxon>Veillonellaceae</taxon>
        <taxon>Dialister</taxon>
    </lineage>
</organism>
<evidence type="ECO:0000313" key="2">
    <source>
        <dbReference type="Proteomes" id="UP000003277"/>
    </source>
</evidence>
<accession>H1CYZ7</accession>
<dbReference type="STRING" id="742743.HMPREF9453_00585"/>
<dbReference type="EMBL" id="ADLT01000015">
    <property type="protein sequence ID" value="EHO63568.1"/>
    <property type="molecule type" value="Genomic_DNA"/>
</dbReference>
<dbReference type="Proteomes" id="UP000003277">
    <property type="component" value="Unassembled WGS sequence"/>
</dbReference>
<sequence length="74" mass="8271">MNNYPDLYIKEKARERALAAVRQALADLLESALAVNDENKLPLNMFFAGKADAYETSLSIIDAAFGEENEEDFD</sequence>
<dbReference type="AlphaFoldDB" id="H1CYZ7"/>
<comment type="caution">
    <text evidence="1">The sequence shown here is derived from an EMBL/GenBank/DDBJ whole genome shotgun (WGS) entry which is preliminary data.</text>
</comment>
<dbReference type="PATRIC" id="fig|742743.3.peg.595"/>
<keyword evidence="2" id="KW-1185">Reference proteome</keyword>
<protein>
    <submittedName>
        <fullName evidence="1">Uncharacterized protein</fullName>
    </submittedName>
</protein>
<gene>
    <name evidence="1" type="ORF">HMPREF9453_00585</name>
</gene>
<dbReference type="HOGENOM" id="CLU_2681802_0_0_9"/>